<evidence type="ECO:0000256" key="5">
    <source>
        <dbReference type="ARBA" id="ARBA00023014"/>
    </source>
</evidence>
<dbReference type="InterPro" id="IPR013785">
    <property type="entry name" value="Aldolase_TIM"/>
</dbReference>
<dbReference type="SFLD" id="SFLDG01067">
    <property type="entry name" value="SPASM/twitch_domain_containing"/>
    <property type="match status" value="1"/>
</dbReference>
<dbReference type="Proteomes" id="UP000191931">
    <property type="component" value="Unassembled WGS sequence"/>
</dbReference>
<dbReference type="NCBIfam" id="TIGR04085">
    <property type="entry name" value="rSAM_more_4Fe4S"/>
    <property type="match status" value="1"/>
</dbReference>
<dbReference type="InterPro" id="IPR058240">
    <property type="entry name" value="rSAM_sf"/>
</dbReference>
<dbReference type="RefSeq" id="WP_080809301.1">
    <property type="nucleotide sequence ID" value="NZ_LT828565.1"/>
</dbReference>
<keyword evidence="8" id="KW-1185">Reference proteome</keyword>
<evidence type="ECO:0000313" key="7">
    <source>
        <dbReference type="EMBL" id="SLM30783.1"/>
    </source>
</evidence>
<dbReference type="CDD" id="cd01335">
    <property type="entry name" value="Radical_SAM"/>
    <property type="match status" value="1"/>
</dbReference>
<comment type="cofactor">
    <cofactor evidence="1">
        <name>[4Fe-4S] cluster</name>
        <dbReference type="ChEBI" id="CHEBI:49883"/>
    </cofactor>
</comment>
<keyword evidence="5" id="KW-0411">Iron-sulfur</keyword>
<dbReference type="SFLD" id="SFLDS00029">
    <property type="entry name" value="Radical_SAM"/>
    <property type="match status" value="1"/>
</dbReference>
<keyword evidence="3" id="KW-0479">Metal-binding</keyword>
<evidence type="ECO:0000259" key="6">
    <source>
        <dbReference type="Pfam" id="PF04055"/>
    </source>
</evidence>
<dbReference type="Gene3D" id="3.20.20.70">
    <property type="entry name" value="Aldolase class I"/>
    <property type="match status" value="1"/>
</dbReference>
<evidence type="ECO:0000256" key="4">
    <source>
        <dbReference type="ARBA" id="ARBA00023004"/>
    </source>
</evidence>
<dbReference type="Pfam" id="PF04055">
    <property type="entry name" value="Radical_SAM"/>
    <property type="match status" value="1"/>
</dbReference>
<dbReference type="InterPro" id="IPR007197">
    <property type="entry name" value="rSAM"/>
</dbReference>
<reference evidence="7 8" key="1">
    <citation type="submission" date="2017-03" db="EMBL/GenBank/DDBJ databases">
        <authorList>
            <person name="Afonso C.L."/>
            <person name="Miller P.J."/>
            <person name="Scott M.A."/>
            <person name="Spackman E."/>
            <person name="Goraichik I."/>
            <person name="Dimitrov K.M."/>
            <person name="Suarez D.L."/>
            <person name="Swayne D.E."/>
        </authorList>
    </citation>
    <scope>NUCLEOTIDE SEQUENCE [LARGE SCALE GENOMIC DNA]</scope>
    <source>
        <strain evidence="7">PRJEB14757</strain>
    </source>
</reference>
<proteinExistence type="predicted"/>
<evidence type="ECO:0000256" key="2">
    <source>
        <dbReference type="ARBA" id="ARBA00022691"/>
    </source>
</evidence>
<dbReference type="OrthoDB" id="9782387at2"/>
<sequence length="438" mass="51033">MTTGNEETLIKLIDDYFKVRRDNVNLLIYPDKPAWVTFSDSELEVYLDLLSQSLIYNGNELLSLCKQKNTRSQVIKKISNNEFVQNPVPNDVDIHEYSHYSVHLIATHKCNMHCKHCYMGAGEMLFDEISFVQLTRFFQMLMDEVEKPLDIVLSGGEILTVSWLPNLLNWLREHSCVADIYTNGKLLSADFFSEFRDVIGKIQISCEGIRETTYEYIRGQGNYKNFLKTLELLASNNIHTTLAYLVMPHNFDEMKNDFVSFIEDYYFDNLSLKIDPDFDWEGRAVKELDRRSGEKFYKNCLSDIVQETHKIVSWYSERFNKERLYSFKSGCKFSNCGIGLGLGIESKGDIYPCFWSTGNYGNIKTIKRDMLHDLLSFFKELQVKTSVENIQYCSNCELKYICTGGCKAKNHQGNGNYRDPICSEWVKDSFYYRLIYNL</sequence>
<dbReference type="InterPro" id="IPR050377">
    <property type="entry name" value="Radical_SAM_PqqE_MftC-like"/>
</dbReference>
<dbReference type="EMBL" id="FWEV01000159">
    <property type="protein sequence ID" value="SLM30783.1"/>
    <property type="molecule type" value="Genomic_DNA"/>
</dbReference>
<accession>A0A1W1HEC7</accession>
<dbReference type="GO" id="GO:0003824">
    <property type="term" value="F:catalytic activity"/>
    <property type="evidence" value="ECO:0007669"/>
    <property type="project" value="InterPro"/>
</dbReference>
<dbReference type="PANTHER" id="PTHR11228">
    <property type="entry name" value="RADICAL SAM DOMAIN PROTEIN"/>
    <property type="match status" value="1"/>
</dbReference>
<dbReference type="GO" id="GO:0046872">
    <property type="term" value="F:metal ion binding"/>
    <property type="evidence" value="ECO:0007669"/>
    <property type="project" value="UniProtKB-KW"/>
</dbReference>
<dbReference type="GO" id="GO:0051536">
    <property type="term" value="F:iron-sulfur cluster binding"/>
    <property type="evidence" value="ECO:0007669"/>
    <property type="project" value="UniProtKB-KW"/>
</dbReference>
<keyword evidence="4" id="KW-0408">Iron</keyword>
<organism evidence="7 8">
    <name type="scientific">Desulfamplus magnetovallimortis</name>
    <dbReference type="NCBI Taxonomy" id="1246637"/>
    <lineage>
        <taxon>Bacteria</taxon>
        <taxon>Pseudomonadati</taxon>
        <taxon>Thermodesulfobacteriota</taxon>
        <taxon>Desulfobacteria</taxon>
        <taxon>Desulfobacterales</taxon>
        <taxon>Desulfobacteraceae</taxon>
        <taxon>Desulfamplus</taxon>
    </lineage>
</organism>
<evidence type="ECO:0000256" key="3">
    <source>
        <dbReference type="ARBA" id="ARBA00022723"/>
    </source>
</evidence>
<feature type="domain" description="Radical SAM core" evidence="6">
    <location>
        <begin position="105"/>
        <end position="256"/>
    </location>
</feature>
<dbReference type="STRING" id="1246637.MTBBW1_2410001"/>
<dbReference type="SUPFAM" id="SSF102114">
    <property type="entry name" value="Radical SAM enzymes"/>
    <property type="match status" value="1"/>
</dbReference>
<keyword evidence="2" id="KW-0949">S-adenosyl-L-methionine</keyword>
<dbReference type="AlphaFoldDB" id="A0A1W1HEC7"/>
<evidence type="ECO:0000256" key="1">
    <source>
        <dbReference type="ARBA" id="ARBA00001966"/>
    </source>
</evidence>
<dbReference type="PANTHER" id="PTHR11228:SF7">
    <property type="entry name" value="PQQA PEPTIDE CYCLASE"/>
    <property type="match status" value="1"/>
</dbReference>
<dbReference type="InterPro" id="IPR023885">
    <property type="entry name" value="4Fe4S-binding_SPASM_dom"/>
</dbReference>
<protein>
    <recommendedName>
        <fullName evidence="6">Radical SAM core domain-containing protein</fullName>
    </recommendedName>
</protein>
<name>A0A1W1HEC7_9BACT</name>
<gene>
    <name evidence="7" type="ORF">MTBBW1_2410001</name>
</gene>
<evidence type="ECO:0000313" key="8">
    <source>
        <dbReference type="Proteomes" id="UP000191931"/>
    </source>
</evidence>